<name>A0A4X1UYB1_PIG</name>
<reference evidence="1 2" key="1">
    <citation type="submission" date="2017-08" db="EMBL/GenBank/DDBJ databases">
        <title>USMARCv1.0.</title>
        <authorList>
            <person name="Hannum G.I."/>
            <person name="Koren S."/>
            <person name="Schroeder S.G."/>
            <person name="Chin S.C."/>
            <person name="Nonneman D.J."/>
            <person name="Becker S.A."/>
            <person name="Rosen B.D."/>
            <person name="Bickhart D.M."/>
            <person name="Putnam N.H."/>
            <person name="Green R.E."/>
            <person name="Tuggle C.K."/>
            <person name="Liu H."/>
            <person name="Rohrer G.A."/>
            <person name="Warr A."/>
            <person name="Hall R."/>
            <person name="Kim K."/>
            <person name="Hume D.A."/>
            <person name="Talbot R."/>
            <person name="Chow W."/>
            <person name="Howe K."/>
            <person name="Schwartz A.S."/>
            <person name="Watson M."/>
            <person name="Archibald A.L."/>
            <person name="Phillippy A.M."/>
            <person name="Smith T.P.L."/>
        </authorList>
    </citation>
    <scope>NUCLEOTIDE SEQUENCE [LARGE SCALE GENOMIC DNA]</scope>
</reference>
<reference evidence="1" key="2">
    <citation type="submission" date="2025-08" db="UniProtKB">
        <authorList>
            <consortium name="Ensembl"/>
        </authorList>
    </citation>
    <scope>IDENTIFICATION</scope>
</reference>
<sequence length="85" mass="9207">HDLSQLRGLLRCDSRVRQPPGRQLGSNAFPPTHLTEEKPAWLLEAAAGSLVMGVLRGQGEASFSSGGASVSPFNAFMFTKEMYQD</sequence>
<evidence type="ECO:0000313" key="2">
    <source>
        <dbReference type="Proteomes" id="UP000314985"/>
    </source>
</evidence>
<dbReference type="Proteomes" id="UP000314985">
    <property type="component" value="Chromosome 9"/>
</dbReference>
<dbReference type="Ensembl" id="ENSSSCT00070040365.1">
    <property type="protein sequence ID" value="ENSSSCP00070033850.1"/>
    <property type="gene ID" value="ENSSSCG00070020350.1"/>
</dbReference>
<dbReference type="AlphaFoldDB" id="A0A4X1UYB1"/>
<evidence type="ECO:0000313" key="1">
    <source>
        <dbReference type="Ensembl" id="ENSSSCP00070033850.1"/>
    </source>
</evidence>
<proteinExistence type="predicted"/>
<organism evidence="1 2">
    <name type="scientific">Sus scrofa</name>
    <name type="common">Pig</name>
    <dbReference type="NCBI Taxonomy" id="9823"/>
    <lineage>
        <taxon>Eukaryota</taxon>
        <taxon>Metazoa</taxon>
        <taxon>Chordata</taxon>
        <taxon>Craniata</taxon>
        <taxon>Vertebrata</taxon>
        <taxon>Euteleostomi</taxon>
        <taxon>Mammalia</taxon>
        <taxon>Eutheria</taxon>
        <taxon>Laurasiatheria</taxon>
        <taxon>Artiodactyla</taxon>
        <taxon>Suina</taxon>
        <taxon>Suidae</taxon>
        <taxon>Sus</taxon>
    </lineage>
</organism>
<protein>
    <submittedName>
        <fullName evidence="1">Uncharacterized protein</fullName>
    </submittedName>
</protein>
<accession>A0A4X1UYB1</accession>